<protein>
    <recommendedName>
        <fullName evidence="3">Sporulation stage II protein D amidase enhancer LytB N-terminal domain-containing protein</fullName>
    </recommendedName>
</protein>
<organism evidence="4 5">
    <name type="scientific">Microlunatus ginsengisoli</name>
    <dbReference type="NCBI Taxonomy" id="363863"/>
    <lineage>
        <taxon>Bacteria</taxon>
        <taxon>Bacillati</taxon>
        <taxon>Actinomycetota</taxon>
        <taxon>Actinomycetes</taxon>
        <taxon>Propionibacteriales</taxon>
        <taxon>Propionibacteriaceae</taxon>
        <taxon>Microlunatus</taxon>
    </lineage>
</organism>
<dbReference type="PANTHER" id="PTHR30032">
    <property type="entry name" value="N-ACETYLMURAMOYL-L-ALANINE AMIDASE-RELATED"/>
    <property type="match status" value="1"/>
</dbReference>
<evidence type="ECO:0000259" key="3">
    <source>
        <dbReference type="Pfam" id="PF08486"/>
    </source>
</evidence>
<feature type="signal peptide" evidence="2">
    <location>
        <begin position="1"/>
        <end position="33"/>
    </location>
</feature>
<dbReference type="InterPro" id="IPR028994">
    <property type="entry name" value="Integrin_alpha_N"/>
</dbReference>
<dbReference type="InterPro" id="IPR013517">
    <property type="entry name" value="FG-GAP"/>
</dbReference>
<evidence type="ECO:0000256" key="2">
    <source>
        <dbReference type="SAM" id="SignalP"/>
    </source>
</evidence>
<comment type="caution">
    <text evidence="4">The sequence shown here is derived from an EMBL/GenBank/DDBJ whole genome shotgun (WGS) entry which is preliminary data.</text>
</comment>
<keyword evidence="5" id="KW-1185">Reference proteome</keyword>
<gene>
    <name evidence="4" type="ORF">GCM10022236_23710</name>
</gene>
<dbReference type="RefSeq" id="WP_344804680.1">
    <property type="nucleotide sequence ID" value="NZ_BAABAB010000016.1"/>
</dbReference>
<evidence type="ECO:0000256" key="1">
    <source>
        <dbReference type="ARBA" id="ARBA00022729"/>
    </source>
</evidence>
<keyword evidence="1 2" id="KW-0732">Signal</keyword>
<dbReference type="EMBL" id="BAABAB010000016">
    <property type="protein sequence ID" value="GAA3620749.1"/>
    <property type="molecule type" value="Genomic_DNA"/>
</dbReference>
<feature type="chain" id="PRO_5045156479" description="Sporulation stage II protein D amidase enhancer LytB N-terminal domain-containing protein" evidence="2">
    <location>
        <begin position="34"/>
        <end position="676"/>
    </location>
</feature>
<name>A0ABP6ZWW8_9ACTN</name>
<sequence length="676" mass="70611">MPPTTPSPMRRTKAAPLRLLTSAAGTAAMVASAALVAPPAAVADSAVAAAAGSFTVRGSGFGHGWGMSQYGAYGAAVKGQRWQQILAFYYPGTTRSTLSQRTIRVWVTADSDSDLRLRPAKGLKITSGSKSYTLPAGSAYKTWRVSRSGSGYKLQYQTSSGAWKARSTGLGTGTWTASNSAGIVTVIMPGGSRREYRGTVSLIKRGSGGRTVNTVSMENYVRSVVPSEMPTSWALEAVKAQAVAARTYAAKLRSRATSSGYDICDTTACQVYSGYARTVGGKRSVRETARGNAAAQATANVILTYKGTIALTQFASSNGGATAKGDYAYLKAHSDPYDGVIKSQAWSKKITAAAIGKRWSVGTVRGVQITTRDGSGAWGGRVTRMKIIGSKKTVTITGGAFKSAFGLRSSLFTLGGAAGTPAGRAGTAYAAFPRTYEPARGPEVLIIAANGTLRRYPVSTAGLGTAKTLGSGFDDYTNVVNLGDWNGDGYQDILGRTDADQVRLLRTSAGSLTAAVVFGQHTDYRAMTGVGDLSRDGRPDLVVLTRSDTLWLLPSDGRTGRRASVRLATGWKSQDLVRGIGDLTGDGMPDLVARSGDRLYLYAGTRNGIRSAKLLGTGWAKYSSITSVGDLNRDGRADLIARTGTGSLVLFLGTSAGTLGAGKTIATGFKGTRFGT</sequence>
<dbReference type="Pfam" id="PF13517">
    <property type="entry name" value="FG-GAP_3"/>
    <property type="match status" value="2"/>
</dbReference>
<dbReference type="SUPFAM" id="SSF69318">
    <property type="entry name" value="Integrin alpha N-terminal domain"/>
    <property type="match status" value="1"/>
</dbReference>
<dbReference type="InterPro" id="IPR013486">
    <property type="entry name" value="SpoIID/LytB"/>
</dbReference>
<proteinExistence type="predicted"/>
<dbReference type="Proteomes" id="UP001501490">
    <property type="component" value="Unassembled WGS sequence"/>
</dbReference>
<dbReference type="InterPro" id="IPR013693">
    <property type="entry name" value="SpoIID/LytB_N"/>
</dbReference>
<reference evidence="5" key="1">
    <citation type="journal article" date="2019" name="Int. J. Syst. Evol. Microbiol.">
        <title>The Global Catalogue of Microorganisms (GCM) 10K type strain sequencing project: providing services to taxonomists for standard genome sequencing and annotation.</title>
        <authorList>
            <consortium name="The Broad Institute Genomics Platform"/>
            <consortium name="The Broad Institute Genome Sequencing Center for Infectious Disease"/>
            <person name="Wu L."/>
            <person name="Ma J."/>
        </authorList>
    </citation>
    <scope>NUCLEOTIDE SEQUENCE [LARGE SCALE GENOMIC DNA]</scope>
    <source>
        <strain evidence="5">JCM 16929</strain>
    </source>
</reference>
<dbReference type="NCBIfam" id="TIGR02669">
    <property type="entry name" value="SpoIID_LytB"/>
    <property type="match status" value="1"/>
</dbReference>
<dbReference type="InterPro" id="IPR051922">
    <property type="entry name" value="Bact_Sporulation_Assoc"/>
</dbReference>
<evidence type="ECO:0000313" key="4">
    <source>
        <dbReference type="EMBL" id="GAA3620749.1"/>
    </source>
</evidence>
<feature type="domain" description="Sporulation stage II protein D amidase enhancer LytB N-terminal" evidence="3">
    <location>
        <begin position="210"/>
        <end position="305"/>
    </location>
</feature>
<dbReference type="PANTHER" id="PTHR30032:SF4">
    <property type="entry name" value="AMIDASE ENHANCER"/>
    <property type="match status" value="1"/>
</dbReference>
<accession>A0ABP6ZWW8</accession>
<dbReference type="Pfam" id="PF08486">
    <property type="entry name" value="SpoIID"/>
    <property type="match status" value="1"/>
</dbReference>
<dbReference type="Gene3D" id="2.130.10.130">
    <property type="entry name" value="Integrin alpha, N-terminal"/>
    <property type="match status" value="2"/>
</dbReference>
<evidence type="ECO:0000313" key="5">
    <source>
        <dbReference type="Proteomes" id="UP001501490"/>
    </source>
</evidence>